<feature type="transmembrane region" description="Helical" evidence="1">
    <location>
        <begin position="38"/>
        <end position="57"/>
    </location>
</feature>
<protein>
    <submittedName>
        <fullName evidence="2">Uncharacterized protein</fullName>
    </submittedName>
</protein>
<dbReference type="AlphaFoldDB" id="A0A5E7CXS8"/>
<proteinExistence type="predicted"/>
<organism evidence="2 3">
    <name type="scientific">Pseudomonas fluorescens</name>
    <dbReference type="NCBI Taxonomy" id="294"/>
    <lineage>
        <taxon>Bacteria</taxon>
        <taxon>Pseudomonadati</taxon>
        <taxon>Pseudomonadota</taxon>
        <taxon>Gammaproteobacteria</taxon>
        <taxon>Pseudomonadales</taxon>
        <taxon>Pseudomonadaceae</taxon>
        <taxon>Pseudomonas</taxon>
    </lineage>
</organism>
<sequence length="107" mass="12596">MISDPRFITALYFLVSVAGFWFLRSVSRRISGDNFTDGKFWAFFALFLFWGGNQMSVARYGQLMSFMPAVEAFEDDYIIRWIAFITAIAQAFFFPSEKEPKRWFARK</sequence>
<gene>
    <name evidence="2" type="ORF">PS718_02932</name>
</gene>
<keyword evidence="1" id="KW-0472">Membrane</keyword>
<feature type="transmembrane region" description="Helical" evidence="1">
    <location>
        <begin position="77"/>
        <end position="94"/>
    </location>
</feature>
<evidence type="ECO:0000313" key="2">
    <source>
        <dbReference type="EMBL" id="VVO04475.1"/>
    </source>
</evidence>
<dbReference type="Proteomes" id="UP000325375">
    <property type="component" value="Unassembled WGS sequence"/>
</dbReference>
<evidence type="ECO:0000256" key="1">
    <source>
        <dbReference type="SAM" id="Phobius"/>
    </source>
</evidence>
<dbReference type="EMBL" id="CABVHX010000011">
    <property type="protein sequence ID" value="VVO04475.1"/>
    <property type="molecule type" value="Genomic_DNA"/>
</dbReference>
<keyword evidence="1" id="KW-1133">Transmembrane helix</keyword>
<evidence type="ECO:0000313" key="3">
    <source>
        <dbReference type="Proteomes" id="UP000325375"/>
    </source>
</evidence>
<feature type="transmembrane region" description="Helical" evidence="1">
    <location>
        <begin position="6"/>
        <end position="26"/>
    </location>
</feature>
<accession>A0A5E7CXS8</accession>
<name>A0A5E7CXS8_PSEFL</name>
<keyword evidence="1" id="KW-0812">Transmembrane</keyword>
<dbReference type="RefSeq" id="WP_150603451.1">
    <property type="nucleotide sequence ID" value="NZ_CABVHX010000011.1"/>
</dbReference>
<reference evidence="2 3" key="1">
    <citation type="submission" date="2019-09" db="EMBL/GenBank/DDBJ databases">
        <authorList>
            <person name="Chandra G."/>
            <person name="Truman W A."/>
        </authorList>
    </citation>
    <scope>NUCLEOTIDE SEQUENCE [LARGE SCALE GENOMIC DNA]</scope>
    <source>
        <strain evidence="2">PS718</strain>
    </source>
</reference>